<dbReference type="KEGG" id="sapi:SAPIS_v1c09350"/>
<dbReference type="InterPro" id="IPR005201">
    <property type="entry name" value="TIM_ENGase"/>
</dbReference>
<feature type="chain" id="PRO_5004740450" evidence="1">
    <location>
        <begin position="23"/>
        <end position="835"/>
    </location>
</feature>
<evidence type="ECO:0000259" key="2">
    <source>
        <dbReference type="Pfam" id="PF03644"/>
    </source>
</evidence>
<dbReference type="InterPro" id="IPR032979">
    <property type="entry name" value="ENGase"/>
</dbReference>
<evidence type="ECO:0000313" key="4">
    <source>
        <dbReference type="Proteomes" id="UP000018550"/>
    </source>
</evidence>
<feature type="signal peptide" evidence="1">
    <location>
        <begin position="1"/>
        <end position="22"/>
    </location>
</feature>
<reference evidence="3 4" key="1">
    <citation type="journal article" date="2014" name="Genome Announc.">
        <title>Complete Genome Sequence of Spiroplasma apis B31T (ATCC 33834), a Bacterium Associated with May Disease of Honeybees (Apis mellifera).</title>
        <authorList>
            <person name="Ku C."/>
            <person name="Lo W.S."/>
            <person name="Chen L.L."/>
            <person name="Kuo C.H."/>
        </authorList>
    </citation>
    <scope>NUCLEOTIDE SEQUENCE [LARGE SCALE GENOMIC DNA]</scope>
    <source>
        <strain evidence="3">B31</strain>
    </source>
</reference>
<sequence length="835" mass="94873">MMKKLLSGLLSAVLLTSSSLGAISCSSKAAKANLMGTDLSKIEDYSWSKEEPYFEGYDSYKYDLPSNSVEDLGKLDIKNKNSYLDFSNFSTAHKIKSEVEKQATTGVPLNSKFLPNGNFKSDLGLVSRKDVFTSINSIKDWSPTNDNDAKYNKSRIKLQKTTKVAGKWVNTQDEKIKEMNMATIIESTSNENTIIGKKRTYERGFNNYQYNDILVSWAGAASEGIIIPPAANQVEKAHLNGTKILGNIFLDGYHGLTKSMLKDFLEKDGNGNYIIVDKLIEMAASYGFDGWFWNNEPNGATNNLVLDYRIVIEILEQYREKVKKSTDENVKNLLMFTYKNNGTLEMNEKKACFDIEACELRENSDYFLTDFYVYPRNSKKYLVEKGLASSDERFNIFNMYNPGGWVGGDIFYNQKRIGTRDVRELAYMQKNNKDSQNPEWDTEKAWNSISMFASNVPYDLASREMDSHKNISKIDNDTYGLVAANSYDDMLYTGKNKKLSENDKGSVSWNPNDDESLKDKSYGVGNIVQEKTVLNDENPYFFTNFSTGQGRKFVSQHNGSRKTIENYPWSNTNLADVQPTYKWMITKNSQSGYSPSKEDNVGNISGYYDYYDPYMKGNSITLGSGYDSKGEISNATFEEGQSYTWNIMGANYTTGEKEISLVYKADKDSAESFDIAVTSTSGNELVKENKSDKDLGDGWRQITRKVTGKISKIGLSFTAKKKDFKVSVGELSVQQSEIKKESPANTKLSSEYIVERNNDLYNIRLNFENLFNPDDLYSFYEVYIKNEKNELIRVGESNKDNYYIKNISNSTKELFIKVTNNAVLKDKETWKKISL</sequence>
<dbReference type="Proteomes" id="UP000018550">
    <property type="component" value="Chromosome"/>
</dbReference>
<dbReference type="Gene3D" id="2.60.120.260">
    <property type="entry name" value="Galactose-binding domain-like"/>
    <property type="match status" value="1"/>
</dbReference>
<dbReference type="OrthoDB" id="1089471at2"/>
<dbReference type="PROSITE" id="PS51257">
    <property type="entry name" value="PROKAR_LIPOPROTEIN"/>
    <property type="match status" value="1"/>
</dbReference>
<dbReference type="GO" id="GO:0033925">
    <property type="term" value="F:mannosyl-glycoprotein endo-beta-N-acetylglucosaminidase activity"/>
    <property type="evidence" value="ECO:0007669"/>
    <property type="project" value="InterPro"/>
</dbReference>
<dbReference type="eggNOG" id="COG4724">
    <property type="taxonomic scope" value="Bacteria"/>
</dbReference>
<dbReference type="AlphaFoldDB" id="V5RLP8"/>
<dbReference type="HOGENOM" id="CLU_315656_0_0_14"/>
<dbReference type="GO" id="GO:0005829">
    <property type="term" value="C:cytosol"/>
    <property type="evidence" value="ECO:0007669"/>
    <property type="project" value="UniProtKB-SubCell"/>
</dbReference>
<keyword evidence="1" id="KW-0732">Signal</keyword>
<organism evidence="3 4">
    <name type="scientific">Spiroplasma apis B31</name>
    <dbReference type="NCBI Taxonomy" id="1276258"/>
    <lineage>
        <taxon>Bacteria</taxon>
        <taxon>Bacillati</taxon>
        <taxon>Mycoplasmatota</taxon>
        <taxon>Mollicutes</taxon>
        <taxon>Entomoplasmatales</taxon>
        <taxon>Spiroplasmataceae</taxon>
        <taxon>Spiroplasma</taxon>
    </lineage>
</organism>
<dbReference type="EMBL" id="CP006682">
    <property type="protein sequence ID" value="AHB36780.1"/>
    <property type="molecule type" value="Genomic_DNA"/>
</dbReference>
<dbReference type="Gene3D" id="3.20.20.80">
    <property type="entry name" value="Glycosidases"/>
    <property type="match status" value="1"/>
</dbReference>
<dbReference type="STRING" id="1276258.SAPIS_v1c09350"/>
<dbReference type="Pfam" id="PF03644">
    <property type="entry name" value="Glyco_hydro_85"/>
    <property type="match status" value="1"/>
</dbReference>
<feature type="domain" description="Cytosolic endo-beta-N-acetylglucosaminidase TIM barrel" evidence="2">
    <location>
        <begin position="200"/>
        <end position="553"/>
    </location>
</feature>
<gene>
    <name evidence="3" type="ORF">SAPIS_v1c09350</name>
</gene>
<proteinExistence type="predicted"/>
<dbReference type="PANTHER" id="PTHR13246">
    <property type="entry name" value="ENDO BETA N-ACETYLGLUCOSAMINIDASE"/>
    <property type="match status" value="1"/>
</dbReference>
<evidence type="ECO:0000256" key="1">
    <source>
        <dbReference type="SAM" id="SignalP"/>
    </source>
</evidence>
<dbReference type="PATRIC" id="fig|1276258.3.peg.958"/>
<accession>V5RLP8</accession>
<protein>
    <submittedName>
        <fullName evidence="3">Endo-beta-N-acetylglucosaminidase</fullName>
    </submittedName>
</protein>
<keyword evidence="4" id="KW-1185">Reference proteome</keyword>
<dbReference type="PANTHER" id="PTHR13246:SF1">
    <property type="entry name" value="CYTOSOLIC ENDO-BETA-N-ACETYLGLUCOSAMINIDASE"/>
    <property type="match status" value="1"/>
</dbReference>
<evidence type="ECO:0000313" key="3">
    <source>
        <dbReference type="EMBL" id="AHB36780.1"/>
    </source>
</evidence>
<name>V5RLP8_SPIAP</name>